<keyword evidence="1" id="KW-0472">Membrane</keyword>
<keyword evidence="1" id="KW-0812">Transmembrane</keyword>
<comment type="caution">
    <text evidence="2">The sequence shown here is derived from an EMBL/GenBank/DDBJ whole genome shotgun (WGS) entry which is preliminary data.</text>
</comment>
<feature type="transmembrane region" description="Helical" evidence="1">
    <location>
        <begin position="219"/>
        <end position="237"/>
    </location>
</feature>
<sequence>MLAAKGDCRLREEFDIWAMDKSVFLTLAMINPNGSINNIKRLDNEFKYVPVQEDKLKPLTAFQLSEIFVYESWRTKPKAKFEWSCTPITKVIIRSACCTFILFLLVVFVSFEFYHVTIKNLNQTENGTNIDTLDSFSSSDNLKLVNEIHRIYYNETNSTEISEIELISRIKQIIGKMNLAYNIYIMSSLCYLVHLLCFIPLLVSFLMCLRYEKILKNGIIHLMFSIAGFCSLLLSSWTELDKSNLKMSFNDLMGGTYIVQIFLAFYSIFENDRLYQYNPGNGV</sequence>
<dbReference type="EMBL" id="CAJOBC010001704">
    <property type="protein sequence ID" value="CAF3694011.1"/>
    <property type="molecule type" value="Genomic_DNA"/>
</dbReference>
<evidence type="ECO:0000313" key="2">
    <source>
        <dbReference type="EMBL" id="CAF0913387.1"/>
    </source>
</evidence>
<feature type="transmembrane region" description="Helical" evidence="1">
    <location>
        <begin position="179"/>
        <end position="207"/>
    </location>
</feature>
<keyword evidence="1" id="KW-1133">Transmembrane helix</keyword>
<dbReference type="EMBL" id="CAJNOQ010001704">
    <property type="protein sequence ID" value="CAF0913387.1"/>
    <property type="molecule type" value="Genomic_DNA"/>
</dbReference>
<reference evidence="2" key="1">
    <citation type="submission" date="2021-02" db="EMBL/GenBank/DDBJ databases">
        <authorList>
            <person name="Nowell W R."/>
        </authorList>
    </citation>
    <scope>NUCLEOTIDE SEQUENCE</scope>
</reference>
<name>A0A814AJB9_9BILA</name>
<gene>
    <name evidence="2" type="ORF">GPM918_LOCUS9266</name>
    <name evidence="3" type="ORF">SRO942_LOCUS9267</name>
</gene>
<organism evidence="2 4">
    <name type="scientific">Didymodactylos carnosus</name>
    <dbReference type="NCBI Taxonomy" id="1234261"/>
    <lineage>
        <taxon>Eukaryota</taxon>
        <taxon>Metazoa</taxon>
        <taxon>Spiralia</taxon>
        <taxon>Gnathifera</taxon>
        <taxon>Rotifera</taxon>
        <taxon>Eurotatoria</taxon>
        <taxon>Bdelloidea</taxon>
        <taxon>Philodinida</taxon>
        <taxon>Philodinidae</taxon>
        <taxon>Didymodactylos</taxon>
    </lineage>
</organism>
<dbReference type="AlphaFoldDB" id="A0A814AJB9"/>
<feature type="transmembrane region" description="Helical" evidence="1">
    <location>
        <begin position="91"/>
        <end position="114"/>
    </location>
</feature>
<feature type="transmembrane region" description="Helical" evidence="1">
    <location>
        <begin position="249"/>
        <end position="269"/>
    </location>
</feature>
<protein>
    <submittedName>
        <fullName evidence="2">Uncharacterized protein</fullName>
    </submittedName>
</protein>
<proteinExistence type="predicted"/>
<evidence type="ECO:0000313" key="3">
    <source>
        <dbReference type="EMBL" id="CAF3694011.1"/>
    </source>
</evidence>
<keyword evidence="4" id="KW-1185">Reference proteome</keyword>
<evidence type="ECO:0000256" key="1">
    <source>
        <dbReference type="SAM" id="Phobius"/>
    </source>
</evidence>
<accession>A0A814AJB9</accession>
<dbReference type="Proteomes" id="UP000681722">
    <property type="component" value="Unassembled WGS sequence"/>
</dbReference>
<evidence type="ECO:0000313" key="4">
    <source>
        <dbReference type="Proteomes" id="UP000663829"/>
    </source>
</evidence>
<dbReference type="Proteomes" id="UP000663829">
    <property type="component" value="Unassembled WGS sequence"/>
</dbReference>